<evidence type="ECO:0000256" key="1">
    <source>
        <dbReference type="SAM" id="SignalP"/>
    </source>
</evidence>
<evidence type="ECO:0000313" key="2">
    <source>
        <dbReference type="EMBL" id="TZE82426.1"/>
    </source>
</evidence>
<sequence>MCKRATVLFLLLFLLLFILTMPPIAGTMAESNVSQTNTGKTTVIATSSEDVTGDGVKDGIILIGTRAYGDNLVFFTNINVRIIDSANNRVIDAGISGLAGYDPKLFIGDFTGDKIKDIMISAPTGGSGGIIDNRIVSVSGGIPKVIFEEKDNSGLAITGKFVDGFKADIKVEQLGMEFTIDLQAFKDMYIEGGTYSKDGKLLIDVEPWIDPFSTLDPVDYDGDGTYCLHGYQSISGVAHVNRISNVESIWKYSDGRWVIENAEYSTCMISDGM</sequence>
<keyword evidence="1" id="KW-0732">Signal</keyword>
<proteinExistence type="predicted"/>
<gene>
    <name evidence="2" type="ORF">FWJ32_05310</name>
</gene>
<evidence type="ECO:0000313" key="3">
    <source>
        <dbReference type="Proteomes" id="UP000322976"/>
    </source>
</evidence>
<dbReference type="SUPFAM" id="SSF69318">
    <property type="entry name" value="Integrin alpha N-terminal domain"/>
    <property type="match status" value="1"/>
</dbReference>
<comment type="caution">
    <text evidence="2">The sequence shown here is derived from an EMBL/GenBank/DDBJ whole genome shotgun (WGS) entry which is preliminary data.</text>
</comment>
<protein>
    <recommendedName>
        <fullName evidence="4">VCBS repeat-containing protein</fullName>
    </recommendedName>
</protein>
<evidence type="ECO:0008006" key="4">
    <source>
        <dbReference type="Google" id="ProtNLM"/>
    </source>
</evidence>
<feature type="signal peptide" evidence="1">
    <location>
        <begin position="1"/>
        <end position="25"/>
    </location>
</feature>
<accession>A0A5D8QF17</accession>
<dbReference type="AlphaFoldDB" id="A0A5D8QF17"/>
<name>A0A5D8QF17_9THEO</name>
<dbReference type="Proteomes" id="UP000322976">
    <property type="component" value="Unassembled WGS sequence"/>
</dbReference>
<feature type="chain" id="PRO_5039433586" description="VCBS repeat-containing protein" evidence="1">
    <location>
        <begin position="26"/>
        <end position="273"/>
    </location>
</feature>
<dbReference type="InterPro" id="IPR028994">
    <property type="entry name" value="Integrin_alpha_N"/>
</dbReference>
<reference evidence="2 3" key="1">
    <citation type="submission" date="2019-08" db="EMBL/GenBank/DDBJ databases">
        <title>Calorimonas adulescens gen. nov., sp. nov., an anaerobic thermophilic bacterium from Sakhalin hot spring.</title>
        <authorList>
            <person name="Khomyakova M.A."/>
            <person name="Merkel A.Y."/>
            <person name="Novikov A."/>
            <person name="Bonch-Osmolovskaya E.A."/>
            <person name="Slobodkin A.I."/>
        </authorList>
    </citation>
    <scope>NUCLEOTIDE SEQUENCE [LARGE SCALE GENOMIC DNA]</scope>
    <source>
        <strain evidence="2 3">A05MB</strain>
    </source>
</reference>
<keyword evidence="3" id="KW-1185">Reference proteome</keyword>
<dbReference type="EMBL" id="VTPS01000006">
    <property type="protein sequence ID" value="TZE82426.1"/>
    <property type="molecule type" value="Genomic_DNA"/>
</dbReference>
<organism evidence="2 3">
    <name type="scientific">Calorimonas adulescens</name>
    <dbReference type="NCBI Taxonomy" id="2606906"/>
    <lineage>
        <taxon>Bacteria</taxon>
        <taxon>Bacillati</taxon>
        <taxon>Bacillota</taxon>
        <taxon>Clostridia</taxon>
        <taxon>Thermoanaerobacterales</taxon>
        <taxon>Thermoanaerobacteraceae</taxon>
        <taxon>Calorimonas</taxon>
    </lineage>
</organism>
<dbReference type="RefSeq" id="WP_149544938.1">
    <property type="nucleotide sequence ID" value="NZ_VTPS01000006.1"/>
</dbReference>